<keyword evidence="6 11" id="KW-0547">Nucleotide-binding</keyword>
<dbReference type="OrthoDB" id="7939818at2759"/>
<dbReference type="InterPro" id="IPR014746">
    <property type="entry name" value="Gln_synth/guanido_kin_cat_dom"/>
</dbReference>
<dbReference type="Gene3D" id="3.30.590.50">
    <property type="match status" value="2"/>
</dbReference>
<evidence type="ECO:0000256" key="2">
    <source>
        <dbReference type="ARBA" id="ARBA00008100"/>
    </source>
</evidence>
<comment type="similarity">
    <text evidence="2 11">Belongs to the glutamate--cysteine ligase type 3 family.</text>
</comment>
<evidence type="ECO:0000256" key="3">
    <source>
        <dbReference type="ARBA" id="ARBA00012220"/>
    </source>
</evidence>
<reference evidence="13" key="1">
    <citation type="submission" date="2020-06" db="EMBL/GenBank/DDBJ databases">
        <title>Draft genome of Bugula neritina, a colonial animal packing powerful symbionts and potential medicines.</title>
        <authorList>
            <person name="Rayko M."/>
        </authorList>
    </citation>
    <scope>NUCLEOTIDE SEQUENCE [LARGE SCALE GENOMIC DNA]</scope>
    <source>
        <strain evidence="13">Kwan_BN1</strain>
    </source>
</reference>
<evidence type="ECO:0000256" key="4">
    <source>
        <dbReference type="ARBA" id="ARBA00022598"/>
    </source>
</evidence>
<dbReference type="FunFam" id="1.10.8.960:FF:000001">
    <property type="entry name" value="Glutamate--cysteine ligase catalytic subunit"/>
    <property type="match status" value="1"/>
</dbReference>
<dbReference type="GO" id="GO:0005524">
    <property type="term" value="F:ATP binding"/>
    <property type="evidence" value="ECO:0007669"/>
    <property type="project" value="UniProtKB-UniRule"/>
</dbReference>
<name>A0A7J7KTY4_BUGNE</name>
<comment type="catalytic activity">
    <reaction evidence="10 11">
        <text>L-cysteine + L-glutamate + ATP = gamma-L-glutamyl-L-cysteine + ADP + phosphate + H(+)</text>
        <dbReference type="Rhea" id="RHEA:13285"/>
        <dbReference type="ChEBI" id="CHEBI:15378"/>
        <dbReference type="ChEBI" id="CHEBI:29985"/>
        <dbReference type="ChEBI" id="CHEBI:30616"/>
        <dbReference type="ChEBI" id="CHEBI:35235"/>
        <dbReference type="ChEBI" id="CHEBI:43474"/>
        <dbReference type="ChEBI" id="CHEBI:58173"/>
        <dbReference type="ChEBI" id="CHEBI:456216"/>
        <dbReference type="EC" id="6.3.2.2"/>
    </reaction>
</comment>
<dbReference type="UniPathway" id="UPA00142">
    <property type="reaction ID" value="UER00209"/>
</dbReference>
<evidence type="ECO:0000256" key="6">
    <source>
        <dbReference type="ARBA" id="ARBA00022741"/>
    </source>
</evidence>
<evidence type="ECO:0000256" key="9">
    <source>
        <dbReference type="ARBA" id="ARBA00032122"/>
    </source>
</evidence>
<dbReference type="InterPro" id="IPR004308">
    <property type="entry name" value="GCS"/>
</dbReference>
<evidence type="ECO:0000256" key="5">
    <source>
        <dbReference type="ARBA" id="ARBA00022684"/>
    </source>
</evidence>
<dbReference type="Pfam" id="PF03074">
    <property type="entry name" value="GCS"/>
    <property type="match status" value="1"/>
</dbReference>
<evidence type="ECO:0000256" key="12">
    <source>
        <dbReference type="SAM" id="MobiDB-lite"/>
    </source>
</evidence>
<dbReference type="PANTHER" id="PTHR11164">
    <property type="entry name" value="GLUTAMATE CYSTEINE LIGASE"/>
    <property type="match status" value="1"/>
</dbReference>
<evidence type="ECO:0000256" key="10">
    <source>
        <dbReference type="ARBA" id="ARBA00048819"/>
    </source>
</evidence>
<evidence type="ECO:0000313" key="14">
    <source>
        <dbReference type="Proteomes" id="UP000593567"/>
    </source>
</evidence>
<dbReference type="EC" id="6.3.2.2" evidence="3 11"/>
<evidence type="ECO:0000256" key="8">
    <source>
        <dbReference type="ARBA" id="ARBA00030585"/>
    </source>
</evidence>
<dbReference type="Proteomes" id="UP000593567">
    <property type="component" value="Unassembled WGS sequence"/>
</dbReference>
<keyword evidence="14" id="KW-1185">Reference proteome</keyword>
<evidence type="ECO:0000256" key="11">
    <source>
        <dbReference type="RuleBase" id="RU367135"/>
    </source>
</evidence>
<feature type="region of interest" description="Disordered" evidence="12">
    <location>
        <begin position="643"/>
        <end position="665"/>
    </location>
</feature>
<organism evidence="13 14">
    <name type="scientific">Bugula neritina</name>
    <name type="common">Brown bryozoan</name>
    <name type="synonym">Sertularia neritina</name>
    <dbReference type="NCBI Taxonomy" id="10212"/>
    <lineage>
        <taxon>Eukaryota</taxon>
        <taxon>Metazoa</taxon>
        <taxon>Spiralia</taxon>
        <taxon>Lophotrochozoa</taxon>
        <taxon>Bryozoa</taxon>
        <taxon>Gymnolaemata</taxon>
        <taxon>Cheilostomatida</taxon>
        <taxon>Flustrina</taxon>
        <taxon>Buguloidea</taxon>
        <taxon>Bugulidae</taxon>
        <taxon>Bugula</taxon>
    </lineage>
</organism>
<dbReference type="SUPFAM" id="SSF55931">
    <property type="entry name" value="Glutamine synthetase/guanido kinase"/>
    <property type="match status" value="1"/>
</dbReference>
<comment type="pathway">
    <text evidence="1 11">Sulfur metabolism; glutathione biosynthesis; glutathione from L-cysteine and L-glutamate: step 1/2.</text>
</comment>
<sequence length="665" mass="75799">MGLLSVGTPLSWEETKYYANHVRHHGIEQFINLYHRLKERTNDCLYFGDEVEYTFVKFDDANRTARVCLKAQYYLEKLADLAKKGKGCKDVEWAHEYASYVIEGIPGKPFGALSSHFNTVEDNMKRRRKHIYSLLEHSDETILSITVFPRLGCPSFTYPEKPPLPTSSVSRSLFWPDEAINNSHPRFKTLTRNIRERRGKKVDINVPIFVDVNTPQPWIEDLPTEGSTDAKPNHIYMDAMGFGMGLSCLQMTFQASNILEARHLYDQLTPLTPILMALSAASPIYRGYLADIDHRWSVIAASVDDRTAEEKGEVPLKTDRFMINKSRYDSIDSYLSTEGSKYNDIPLVYDQEIFQRLRDGGIDDLLAKHFAHLFIRDPISLFKEKLTSDDEVDTDHFENIQSTNWQTMRFKPPPANSQIGWRVEFRPTECQLTDFENAAFTVFVVMLTRVILSYNLNMLIPISKVDENIKRAQKRDAVITERFYFRKSVSTSCSTPDASACIKKNQCSSSTINGGDASNTTLTSTSDQRPCSESYLQELSIDEIINGHADKFTGLIPFILDYMDNIEIDVDTRCTVSRYLDLISKRASGKLQTTARYIRNFVANHPDYKKDSVVSQEINYDLMKRFDQISKGLIACPDFLPDGKSKSKSSIPKAVLAANSDQTKS</sequence>
<dbReference type="GO" id="GO:0006750">
    <property type="term" value="P:glutathione biosynthetic process"/>
    <property type="evidence" value="ECO:0007669"/>
    <property type="project" value="UniProtKB-UniRule"/>
</dbReference>
<evidence type="ECO:0000256" key="1">
    <source>
        <dbReference type="ARBA" id="ARBA00005006"/>
    </source>
</evidence>
<protein>
    <recommendedName>
        <fullName evidence="3 11">Glutamate--cysteine ligase</fullName>
        <ecNumber evidence="3 11">6.3.2.2</ecNumber>
    </recommendedName>
    <alternativeName>
        <fullName evidence="9 11">Gamma-ECS</fullName>
    </alternativeName>
    <alternativeName>
        <fullName evidence="8 11">Gamma-glutamylcysteine synthetase</fullName>
    </alternativeName>
</protein>
<dbReference type="Gene3D" id="1.10.8.960">
    <property type="match status" value="1"/>
</dbReference>
<evidence type="ECO:0000313" key="13">
    <source>
        <dbReference type="EMBL" id="KAF6041545.1"/>
    </source>
</evidence>
<evidence type="ECO:0000256" key="7">
    <source>
        <dbReference type="ARBA" id="ARBA00022840"/>
    </source>
</evidence>
<dbReference type="PANTHER" id="PTHR11164:SF0">
    <property type="entry name" value="GLUTAMATE--CYSTEINE LIGASE CATALYTIC SUBUNIT"/>
    <property type="match status" value="1"/>
</dbReference>
<keyword evidence="4 11" id="KW-0436">Ligase</keyword>
<dbReference type="EMBL" id="VXIV02000029">
    <property type="protein sequence ID" value="KAF6041545.1"/>
    <property type="molecule type" value="Genomic_DNA"/>
</dbReference>
<proteinExistence type="inferred from homology"/>
<dbReference type="FunFam" id="3.30.590.50:FF:000007">
    <property type="entry name" value="Glutamate--cysteine ligase"/>
    <property type="match status" value="1"/>
</dbReference>
<keyword evidence="7 11" id="KW-0067">ATP-binding</keyword>
<accession>A0A7J7KTY4</accession>
<gene>
    <name evidence="13" type="ORF">EB796_000151</name>
</gene>
<dbReference type="GO" id="GO:0004357">
    <property type="term" value="F:glutamate-cysteine ligase activity"/>
    <property type="evidence" value="ECO:0007669"/>
    <property type="project" value="UniProtKB-UniRule"/>
</dbReference>
<dbReference type="GO" id="GO:0017109">
    <property type="term" value="C:glutamate-cysteine ligase complex"/>
    <property type="evidence" value="ECO:0007669"/>
    <property type="project" value="TreeGrafter"/>
</dbReference>
<comment type="caution">
    <text evidence="13">The sequence shown here is derived from an EMBL/GenBank/DDBJ whole genome shotgun (WGS) entry which is preliminary data.</text>
</comment>
<dbReference type="AlphaFoldDB" id="A0A7J7KTY4"/>
<keyword evidence="5 11" id="KW-0317">Glutathione biosynthesis</keyword>
<dbReference type="FunFam" id="3.30.590.50:FF:000002">
    <property type="entry name" value="Glutamate--cysteine ligase catalytic subunit"/>
    <property type="match status" value="1"/>
</dbReference>